<accession>S8DQH5</accession>
<evidence type="ECO:0000313" key="3">
    <source>
        <dbReference type="Proteomes" id="UP000015241"/>
    </source>
</evidence>
<dbReference type="AlphaFoldDB" id="S8DQH5"/>
<dbReference type="Proteomes" id="UP000015241">
    <property type="component" value="Unassembled WGS sequence"/>
</dbReference>
<gene>
    <name evidence="2" type="ORF">FOMPIDRAFT_1055959</name>
</gene>
<protein>
    <submittedName>
        <fullName evidence="2">Uncharacterized protein</fullName>
    </submittedName>
</protein>
<evidence type="ECO:0000313" key="2">
    <source>
        <dbReference type="EMBL" id="EPS93463.1"/>
    </source>
</evidence>
<name>S8DQH5_FOMSC</name>
<evidence type="ECO:0000256" key="1">
    <source>
        <dbReference type="SAM" id="MobiDB-lite"/>
    </source>
</evidence>
<keyword evidence="3" id="KW-1185">Reference proteome</keyword>
<dbReference type="HOGENOM" id="CLU_1521365_0_0_1"/>
<sequence length="177" mass="19206">IGQEFSLSPYVAPSPLNAGPFWEELLQAFFCLQEMVMPLSHPPPAGTLPIIRRLGARAGTDGCAWVRDQIPTFFDPGFVPSRGRRYYAFKAEAQQDVMSLSAVQQFYGGILKGTATAAAEWGHRRVDKALHAHCARVQGGGVVDRVETDPEESAEGSSIDSDGSGGTGEDEEHLEWD</sequence>
<organism evidence="2 3">
    <name type="scientific">Fomitopsis schrenkii</name>
    <name type="common">Brown rot fungus</name>
    <dbReference type="NCBI Taxonomy" id="2126942"/>
    <lineage>
        <taxon>Eukaryota</taxon>
        <taxon>Fungi</taxon>
        <taxon>Dikarya</taxon>
        <taxon>Basidiomycota</taxon>
        <taxon>Agaricomycotina</taxon>
        <taxon>Agaricomycetes</taxon>
        <taxon>Polyporales</taxon>
        <taxon>Fomitopsis</taxon>
    </lineage>
</organism>
<reference evidence="2 3" key="1">
    <citation type="journal article" date="2012" name="Science">
        <title>The Paleozoic origin of enzymatic lignin decomposition reconstructed from 31 fungal genomes.</title>
        <authorList>
            <person name="Floudas D."/>
            <person name="Binder M."/>
            <person name="Riley R."/>
            <person name="Barry K."/>
            <person name="Blanchette R.A."/>
            <person name="Henrissat B."/>
            <person name="Martinez A.T."/>
            <person name="Otillar R."/>
            <person name="Spatafora J.W."/>
            <person name="Yadav J.S."/>
            <person name="Aerts A."/>
            <person name="Benoit I."/>
            <person name="Boyd A."/>
            <person name="Carlson A."/>
            <person name="Copeland A."/>
            <person name="Coutinho P.M."/>
            <person name="de Vries R.P."/>
            <person name="Ferreira P."/>
            <person name="Findley K."/>
            <person name="Foster B."/>
            <person name="Gaskell J."/>
            <person name="Glotzer D."/>
            <person name="Gorecki P."/>
            <person name="Heitman J."/>
            <person name="Hesse C."/>
            <person name="Hori C."/>
            <person name="Igarashi K."/>
            <person name="Jurgens J.A."/>
            <person name="Kallen N."/>
            <person name="Kersten P."/>
            <person name="Kohler A."/>
            <person name="Kuees U."/>
            <person name="Kumar T.K.A."/>
            <person name="Kuo A."/>
            <person name="LaButti K."/>
            <person name="Larrondo L.F."/>
            <person name="Lindquist E."/>
            <person name="Ling A."/>
            <person name="Lombard V."/>
            <person name="Lucas S."/>
            <person name="Lundell T."/>
            <person name="Martin R."/>
            <person name="McLaughlin D.J."/>
            <person name="Morgenstern I."/>
            <person name="Morin E."/>
            <person name="Murat C."/>
            <person name="Nagy L.G."/>
            <person name="Nolan M."/>
            <person name="Ohm R.A."/>
            <person name="Patyshakuliyeva A."/>
            <person name="Rokas A."/>
            <person name="Ruiz-Duenas F.J."/>
            <person name="Sabat G."/>
            <person name="Salamov A."/>
            <person name="Samejima M."/>
            <person name="Schmutz J."/>
            <person name="Slot J.C."/>
            <person name="St John F."/>
            <person name="Stenlid J."/>
            <person name="Sun H."/>
            <person name="Sun S."/>
            <person name="Syed K."/>
            <person name="Tsang A."/>
            <person name="Wiebenga A."/>
            <person name="Young D."/>
            <person name="Pisabarro A."/>
            <person name="Eastwood D.C."/>
            <person name="Martin F."/>
            <person name="Cullen D."/>
            <person name="Grigoriev I.V."/>
            <person name="Hibbett D.S."/>
        </authorList>
    </citation>
    <scope>NUCLEOTIDE SEQUENCE</scope>
    <source>
        <strain evidence="3">FP-58527</strain>
    </source>
</reference>
<proteinExistence type="predicted"/>
<feature type="compositionally biased region" description="Acidic residues" evidence="1">
    <location>
        <begin position="168"/>
        <end position="177"/>
    </location>
</feature>
<feature type="non-terminal residue" evidence="2">
    <location>
        <position position="1"/>
    </location>
</feature>
<dbReference type="EMBL" id="KE504274">
    <property type="protein sequence ID" value="EPS93463.1"/>
    <property type="molecule type" value="Genomic_DNA"/>
</dbReference>
<feature type="region of interest" description="Disordered" evidence="1">
    <location>
        <begin position="141"/>
        <end position="177"/>
    </location>
</feature>
<dbReference type="InParanoid" id="S8DQH5"/>